<evidence type="ECO:0000313" key="1">
    <source>
        <dbReference type="EMBL" id="MDO1447438.1"/>
    </source>
</evidence>
<name>A0ABT8R5R8_9BACT</name>
<evidence type="ECO:0000313" key="2">
    <source>
        <dbReference type="Proteomes" id="UP001168528"/>
    </source>
</evidence>
<sequence length="292" mass="32784">MNKRILFIFTFSLLIGFSACEKEVTNIKLPQASSKLVVTSFISPQDTLLRVSVVESIPAIGKSTLSSNDIRNATVTMSDGDRSVTFTYHDTDHAYVADAEELPIIQGNKYTLEVNDTKGRKAAATCTVPINQPIGVEMVIDSAKSDYADFMQYYMMLNWQDTPGEINYYRIFAEIATTQGSHSPFSQRVYFEGSSNDIQLFTDNRLDGAKFSSSRGSIWKPSYNPDYPTANTLFGYLLNTDEHYYRYHQSLNNNYHTDGNPFAEPVLLYSNMNGGLGVFASYNRNTVSMPLK</sequence>
<dbReference type="PROSITE" id="PS51257">
    <property type="entry name" value="PROKAR_LIPOPROTEIN"/>
    <property type="match status" value="1"/>
</dbReference>
<dbReference type="EMBL" id="JAUKPO010000007">
    <property type="protein sequence ID" value="MDO1447438.1"/>
    <property type="molecule type" value="Genomic_DNA"/>
</dbReference>
<dbReference type="Pfam" id="PF14054">
    <property type="entry name" value="DUF4249"/>
    <property type="match status" value="1"/>
</dbReference>
<proteinExistence type="predicted"/>
<dbReference type="InterPro" id="IPR025345">
    <property type="entry name" value="DUF4249"/>
</dbReference>
<protein>
    <submittedName>
        <fullName evidence="1">DUF4249 domain-containing protein</fullName>
    </submittedName>
</protein>
<reference evidence="1" key="1">
    <citation type="submission" date="2023-07" db="EMBL/GenBank/DDBJ databases">
        <title>The genome sequence of Rhodocytophaga aerolata KACC 12507.</title>
        <authorList>
            <person name="Zhang X."/>
        </authorList>
    </citation>
    <scope>NUCLEOTIDE SEQUENCE</scope>
    <source>
        <strain evidence="1">KACC 12507</strain>
    </source>
</reference>
<comment type="caution">
    <text evidence="1">The sequence shown here is derived from an EMBL/GenBank/DDBJ whole genome shotgun (WGS) entry which is preliminary data.</text>
</comment>
<dbReference type="Proteomes" id="UP001168528">
    <property type="component" value="Unassembled WGS sequence"/>
</dbReference>
<organism evidence="1 2">
    <name type="scientific">Rhodocytophaga aerolata</name>
    <dbReference type="NCBI Taxonomy" id="455078"/>
    <lineage>
        <taxon>Bacteria</taxon>
        <taxon>Pseudomonadati</taxon>
        <taxon>Bacteroidota</taxon>
        <taxon>Cytophagia</taxon>
        <taxon>Cytophagales</taxon>
        <taxon>Rhodocytophagaceae</taxon>
        <taxon>Rhodocytophaga</taxon>
    </lineage>
</organism>
<dbReference type="RefSeq" id="WP_302038242.1">
    <property type="nucleotide sequence ID" value="NZ_JAUKPO010000007.1"/>
</dbReference>
<gene>
    <name evidence="1" type="ORF">Q0590_14310</name>
</gene>
<keyword evidence="2" id="KW-1185">Reference proteome</keyword>
<accession>A0ABT8R5R8</accession>